<dbReference type="PANTHER" id="PTHR37984">
    <property type="entry name" value="PROTEIN CBG26694"/>
    <property type="match status" value="1"/>
</dbReference>
<feature type="domain" description="Reverse transcriptase" evidence="15">
    <location>
        <begin position="453"/>
        <end position="631"/>
    </location>
</feature>
<keyword evidence="11" id="KW-0479">Metal-binding</keyword>
<dbReference type="InterPro" id="IPR000477">
    <property type="entry name" value="RT_dom"/>
</dbReference>
<evidence type="ECO:0000256" key="7">
    <source>
        <dbReference type="ARBA" id="ARBA00022801"/>
    </source>
</evidence>
<dbReference type="Pfam" id="PF00077">
    <property type="entry name" value="RVP"/>
    <property type="match status" value="1"/>
</dbReference>
<dbReference type="InterPro" id="IPR043128">
    <property type="entry name" value="Rev_trsase/Diguanyl_cyclase"/>
</dbReference>
<dbReference type="Pfam" id="PF00078">
    <property type="entry name" value="RVT_1"/>
    <property type="match status" value="1"/>
</dbReference>
<evidence type="ECO:0000256" key="5">
    <source>
        <dbReference type="ARBA" id="ARBA00022750"/>
    </source>
</evidence>
<keyword evidence="1" id="KW-0645">Protease</keyword>
<dbReference type="InterPro" id="IPR001878">
    <property type="entry name" value="Znf_CCHC"/>
</dbReference>
<dbReference type="InterPro" id="IPR012337">
    <property type="entry name" value="RNaseH-like_sf"/>
</dbReference>
<feature type="domain" description="Peptidase A2" evidence="14">
    <location>
        <begin position="309"/>
        <end position="385"/>
    </location>
</feature>
<dbReference type="Gene3D" id="3.30.420.10">
    <property type="entry name" value="Ribonuclease H-like superfamily/Ribonuclease H"/>
    <property type="match status" value="1"/>
</dbReference>
<evidence type="ECO:0000256" key="6">
    <source>
        <dbReference type="ARBA" id="ARBA00022759"/>
    </source>
</evidence>
<evidence type="ECO:0000259" key="15">
    <source>
        <dbReference type="PROSITE" id="PS50878"/>
    </source>
</evidence>
<dbReference type="AlphaFoldDB" id="A0A183BVP9"/>
<dbReference type="InterPro" id="IPR036397">
    <property type="entry name" value="RNaseH_sf"/>
</dbReference>
<feature type="domain" description="Integrase catalytic" evidence="16">
    <location>
        <begin position="808"/>
        <end position="964"/>
    </location>
</feature>
<dbReference type="Proteomes" id="UP000050741">
    <property type="component" value="Unassembled WGS sequence"/>
</dbReference>
<dbReference type="InterPro" id="IPR041577">
    <property type="entry name" value="RT_RNaseH_2"/>
</dbReference>
<evidence type="ECO:0000313" key="17">
    <source>
        <dbReference type="Proteomes" id="UP000050741"/>
    </source>
</evidence>
<keyword evidence="7" id="KW-0378">Hydrolase</keyword>
<dbReference type="GO" id="GO:0004519">
    <property type="term" value="F:endonuclease activity"/>
    <property type="evidence" value="ECO:0007669"/>
    <property type="project" value="UniProtKB-KW"/>
</dbReference>
<dbReference type="SMART" id="SM00343">
    <property type="entry name" value="ZnF_C2HC"/>
    <property type="match status" value="2"/>
</dbReference>
<dbReference type="GO" id="GO:0042575">
    <property type="term" value="C:DNA polymerase complex"/>
    <property type="evidence" value="ECO:0007669"/>
    <property type="project" value="UniProtKB-ARBA"/>
</dbReference>
<evidence type="ECO:0000256" key="2">
    <source>
        <dbReference type="ARBA" id="ARBA00022679"/>
    </source>
</evidence>
<organism evidence="17 18">
    <name type="scientific">Globodera pallida</name>
    <name type="common">Potato cyst nematode worm</name>
    <name type="synonym">Heterodera pallida</name>
    <dbReference type="NCBI Taxonomy" id="36090"/>
    <lineage>
        <taxon>Eukaryota</taxon>
        <taxon>Metazoa</taxon>
        <taxon>Ecdysozoa</taxon>
        <taxon>Nematoda</taxon>
        <taxon>Chromadorea</taxon>
        <taxon>Rhabditida</taxon>
        <taxon>Tylenchina</taxon>
        <taxon>Tylenchomorpha</taxon>
        <taxon>Tylenchoidea</taxon>
        <taxon>Heteroderidae</taxon>
        <taxon>Heteroderinae</taxon>
        <taxon>Globodera</taxon>
    </lineage>
</organism>
<dbReference type="SUPFAM" id="SSF56672">
    <property type="entry name" value="DNA/RNA polymerases"/>
    <property type="match status" value="1"/>
</dbReference>
<dbReference type="InterPro" id="IPR001995">
    <property type="entry name" value="Peptidase_A2_cat"/>
</dbReference>
<evidence type="ECO:0000256" key="9">
    <source>
        <dbReference type="ARBA" id="ARBA00023125"/>
    </source>
</evidence>
<dbReference type="CDD" id="cd09274">
    <property type="entry name" value="RNase_HI_RT_Ty3"/>
    <property type="match status" value="1"/>
</dbReference>
<keyword evidence="5" id="KW-0064">Aspartyl protease</keyword>
<name>A0A183BVP9_GLOPA</name>
<dbReference type="GO" id="GO:0003964">
    <property type="term" value="F:RNA-directed DNA polymerase activity"/>
    <property type="evidence" value="ECO:0007669"/>
    <property type="project" value="UniProtKB-KW"/>
</dbReference>
<evidence type="ECO:0000259" key="13">
    <source>
        <dbReference type="PROSITE" id="PS50158"/>
    </source>
</evidence>
<dbReference type="SUPFAM" id="SSF57756">
    <property type="entry name" value="Retrovirus zinc finger-like domains"/>
    <property type="match status" value="1"/>
</dbReference>
<dbReference type="FunFam" id="3.30.70.270:FF:000026">
    <property type="entry name" value="Transposon Ty3-G Gag-Pol polyprotein"/>
    <property type="match status" value="1"/>
</dbReference>
<dbReference type="Gene3D" id="4.10.60.10">
    <property type="entry name" value="Zinc finger, CCHC-type"/>
    <property type="match status" value="1"/>
</dbReference>
<reference evidence="17" key="1">
    <citation type="submission" date="2013-12" db="EMBL/GenBank/DDBJ databases">
        <authorList>
            <person name="Aslett M."/>
        </authorList>
    </citation>
    <scope>NUCLEOTIDE SEQUENCE [LARGE SCALE GENOMIC DNA]</scope>
    <source>
        <strain evidence="17">Lindley</strain>
    </source>
</reference>
<accession>A0A183BVP9</accession>
<evidence type="ECO:0000256" key="12">
    <source>
        <dbReference type="SAM" id="MobiDB-lite"/>
    </source>
</evidence>
<keyword evidence="6" id="KW-0255">Endonuclease</keyword>
<evidence type="ECO:0000256" key="3">
    <source>
        <dbReference type="ARBA" id="ARBA00022695"/>
    </source>
</evidence>
<evidence type="ECO:0000256" key="11">
    <source>
        <dbReference type="PROSITE-ProRule" id="PRU00047"/>
    </source>
</evidence>
<dbReference type="GO" id="GO:0003677">
    <property type="term" value="F:DNA binding"/>
    <property type="evidence" value="ECO:0007669"/>
    <property type="project" value="UniProtKB-KW"/>
</dbReference>
<keyword evidence="3" id="KW-0548">Nucleotidyltransferase</keyword>
<proteinExistence type="predicted"/>
<evidence type="ECO:0000256" key="8">
    <source>
        <dbReference type="ARBA" id="ARBA00022918"/>
    </source>
</evidence>
<dbReference type="InterPro" id="IPR021109">
    <property type="entry name" value="Peptidase_aspartic_dom_sf"/>
</dbReference>
<dbReference type="PROSITE" id="PS50878">
    <property type="entry name" value="RT_POL"/>
    <property type="match status" value="1"/>
</dbReference>
<dbReference type="SUPFAM" id="SSF53098">
    <property type="entry name" value="Ribonuclease H-like"/>
    <property type="match status" value="1"/>
</dbReference>
<dbReference type="PANTHER" id="PTHR37984:SF5">
    <property type="entry name" value="PROTEIN NYNRIN-LIKE"/>
    <property type="match status" value="1"/>
</dbReference>
<evidence type="ECO:0000256" key="10">
    <source>
        <dbReference type="ARBA" id="ARBA00023268"/>
    </source>
</evidence>
<evidence type="ECO:0000259" key="14">
    <source>
        <dbReference type="PROSITE" id="PS50175"/>
    </source>
</evidence>
<dbReference type="PROSITE" id="PS50994">
    <property type="entry name" value="INTEGRASE"/>
    <property type="match status" value="1"/>
</dbReference>
<dbReference type="Pfam" id="PF00098">
    <property type="entry name" value="zf-CCHC"/>
    <property type="match status" value="2"/>
</dbReference>
<feature type="domain" description="CCHC-type" evidence="13">
    <location>
        <begin position="209"/>
        <end position="223"/>
    </location>
</feature>
<dbReference type="CDD" id="cd01647">
    <property type="entry name" value="RT_LTR"/>
    <property type="match status" value="1"/>
</dbReference>
<reference evidence="17" key="2">
    <citation type="submission" date="2014-05" db="EMBL/GenBank/DDBJ databases">
        <title>The genome and life-stage specific transcriptomes of Globodera pallida elucidate key aspects of plant parasitism by a cyst nematode.</title>
        <authorList>
            <person name="Cotton J.A."/>
            <person name="Lilley C.J."/>
            <person name="Jones L.M."/>
            <person name="Kikuchi T."/>
            <person name="Reid A.J."/>
            <person name="Thorpe P."/>
            <person name="Tsai I.J."/>
            <person name="Beasley H."/>
            <person name="Blok V."/>
            <person name="Cock P.J.A."/>
            <person name="Van den Akker S.E."/>
            <person name="Holroyd N."/>
            <person name="Hunt M."/>
            <person name="Mantelin S."/>
            <person name="Naghra H."/>
            <person name="Pain A."/>
            <person name="Palomares-Rius J.E."/>
            <person name="Zarowiecki M."/>
            <person name="Berriman M."/>
            <person name="Jones J.T."/>
            <person name="Urwin P.E."/>
        </authorList>
    </citation>
    <scope>NUCLEOTIDE SEQUENCE [LARGE SCALE GENOMIC DNA]</scope>
    <source>
        <strain evidence="17">Lindley</strain>
    </source>
</reference>
<keyword evidence="4" id="KW-0540">Nuclease</keyword>
<keyword evidence="17" id="KW-1185">Reference proteome</keyword>
<keyword evidence="9" id="KW-0238">DNA-binding</keyword>
<dbReference type="Gene3D" id="3.10.10.10">
    <property type="entry name" value="HIV Type 1 Reverse Transcriptase, subunit A, domain 1"/>
    <property type="match status" value="1"/>
</dbReference>
<keyword evidence="8" id="KW-0695">RNA-directed DNA polymerase</keyword>
<dbReference type="GO" id="GO:0006508">
    <property type="term" value="P:proteolysis"/>
    <property type="evidence" value="ECO:0007669"/>
    <property type="project" value="UniProtKB-KW"/>
</dbReference>
<sequence>MVGNAETAKAKGGKGPGPYTAELAWNIWEERFDFFIKLRGVTDEETKKLLLFTEIGPIYEELRQMALPDDVRDMPINEIKALMEDRFGETKTVAAKRHELFAAKQTSGQSIRDFAIQLRTLIAKAEWHKDSVDMCLTALFINGLSSDSIRAELIKKGDNALNFKSAIETAVLLEQSNLDALEIGGHGPKAEIARVFAPTGGGRSNAQGKCNRCGKMGHWAKDCHQKGSTCNKCGRIGHWAIMCKSKQTPIPTKRQGPEAPGLRRKPVHQVSAEKRETRYQVATLATDNEIKSISVPPVMVHLKLGERDVEFELDCGADVSLISHKDWLTMGKPKLAECAGLMAYGGRPIQVLGSFNTKAAHKGNRENAEIYVVEGEGKNLCGRDLIGKLQIDLNKAFGIGSVHEIRRRGMNRELEAVLQKYEEPEVQAKKCKPRPVPFALRSEVEKVIDQWVKEGVLEPVTTSEWATPLVIVPKPGNKIRLCCDYKVTVNPWLDIHQYPLPRPEELFNVLNGGERFSKLDLKEAYLQLILDDKAKECLTICTHKGLYQFTRMPYGVASAPAIFQQVMEDVLRGIDGVAVYLDDIIVTAASDTEHLKRLDLVFQRLKQFGLRVKKEKCAFLQDRIMYLGHIVDQKGIQTSPEKVEAIQKMPAPKNVKELQSFLGMVGYYGKFIPSMATISEPLNELRRTGEKWHWDKKQQKAFEQIKIMLASNELLVHFDPGKALYLATDASDYGVGAVLFHKEDKSGKMGVIGYASRTLNSAERNYAQIEKEGRAVIFGVEKFNQYLYGRKFILQTDHEPLKRIFGPKGELPVVAARRLHRWSLILMNYEFDVEYCSTNNFGYADGLSRLPCPEVDRVCKDGLEVNEIQEECQKALPITAADIAKEIGKDPIMAKFTAAEFGNFCVERGINHTRTAPYHPQSNGEAERFVQTFKKGMSLIKKDTMLRQHLQIQKRQPNGIVHST</sequence>
<dbReference type="GO" id="GO:0019899">
    <property type="term" value="F:enzyme binding"/>
    <property type="evidence" value="ECO:0007669"/>
    <property type="project" value="UniProtKB-ARBA"/>
</dbReference>
<dbReference type="GO" id="GO:0008270">
    <property type="term" value="F:zinc ion binding"/>
    <property type="evidence" value="ECO:0007669"/>
    <property type="project" value="UniProtKB-KW"/>
</dbReference>
<evidence type="ECO:0000256" key="4">
    <source>
        <dbReference type="ARBA" id="ARBA00022722"/>
    </source>
</evidence>
<evidence type="ECO:0000313" key="18">
    <source>
        <dbReference type="WBParaSite" id="GPLIN_000468700"/>
    </source>
</evidence>
<keyword evidence="11" id="KW-0863">Zinc-finger</keyword>
<feature type="region of interest" description="Disordered" evidence="12">
    <location>
        <begin position="249"/>
        <end position="274"/>
    </location>
</feature>
<evidence type="ECO:0000259" key="16">
    <source>
        <dbReference type="PROSITE" id="PS50994"/>
    </source>
</evidence>
<keyword evidence="11" id="KW-0862">Zinc</keyword>
<dbReference type="PROSITE" id="PS50175">
    <property type="entry name" value="ASP_PROT_RETROV"/>
    <property type="match status" value="1"/>
</dbReference>
<protein>
    <submittedName>
        <fullName evidence="18">Reverse transcriptase</fullName>
    </submittedName>
</protein>
<dbReference type="Gene3D" id="2.40.70.10">
    <property type="entry name" value="Acid Proteases"/>
    <property type="match status" value="1"/>
</dbReference>
<evidence type="ECO:0000256" key="1">
    <source>
        <dbReference type="ARBA" id="ARBA00022670"/>
    </source>
</evidence>
<dbReference type="InterPro" id="IPR018061">
    <property type="entry name" value="Retropepsins"/>
</dbReference>
<dbReference type="InterPro" id="IPR001584">
    <property type="entry name" value="Integrase_cat-core"/>
</dbReference>
<dbReference type="GO" id="GO:0015074">
    <property type="term" value="P:DNA integration"/>
    <property type="evidence" value="ECO:0007669"/>
    <property type="project" value="InterPro"/>
</dbReference>
<dbReference type="SUPFAM" id="SSF50630">
    <property type="entry name" value="Acid proteases"/>
    <property type="match status" value="1"/>
</dbReference>
<dbReference type="InterPro" id="IPR050951">
    <property type="entry name" value="Retrovirus_Pol_polyprotein"/>
</dbReference>
<keyword evidence="2" id="KW-0808">Transferase</keyword>
<dbReference type="FunFam" id="3.10.20.370:FF:000001">
    <property type="entry name" value="Retrovirus-related Pol polyprotein from transposon 17.6-like protein"/>
    <property type="match status" value="1"/>
</dbReference>
<reference evidence="18" key="3">
    <citation type="submission" date="2016-06" db="UniProtKB">
        <authorList>
            <consortium name="WormBaseParasite"/>
        </authorList>
    </citation>
    <scope>IDENTIFICATION</scope>
</reference>
<dbReference type="Gene3D" id="3.30.70.270">
    <property type="match status" value="2"/>
</dbReference>
<dbReference type="PROSITE" id="PS50158">
    <property type="entry name" value="ZF_CCHC"/>
    <property type="match status" value="1"/>
</dbReference>
<dbReference type="Pfam" id="PF17919">
    <property type="entry name" value="RT_RNaseH_2"/>
    <property type="match status" value="1"/>
</dbReference>
<dbReference type="InterPro" id="IPR036875">
    <property type="entry name" value="Znf_CCHC_sf"/>
</dbReference>
<dbReference type="GO" id="GO:0004190">
    <property type="term" value="F:aspartic-type endopeptidase activity"/>
    <property type="evidence" value="ECO:0007669"/>
    <property type="project" value="UniProtKB-KW"/>
</dbReference>
<dbReference type="InterPro" id="IPR043502">
    <property type="entry name" value="DNA/RNA_pol_sf"/>
</dbReference>
<dbReference type="WBParaSite" id="GPLIN_000468700">
    <property type="protein sequence ID" value="GPLIN_000468700"/>
    <property type="gene ID" value="GPLIN_000468700"/>
</dbReference>
<keyword evidence="10" id="KW-0511">Multifunctional enzyme</keyword>